<dbReference type="InterPro" id="IPR016024">
    <property type="entry name" value="ARM-type_fold"/>
</dbReference>
<dbReference type="EC" id="2.7.11.1" evidence="1"/>
<dbReference type="Pfam" id="PF00400">
    <property type="entry name" value="WD40"/>
    <property type="match status" value="1"/>
</dbReference>
<dbReference type="PROSITE" id="PS50077">
    <property type="entry name" value="HEAT_REPEAT"/>
    <property type="match status" value="1"/>
</dbReference>
<dbReference type="InterPro" id="IPR008271">
    <property type="entry name" value="Ser/Thr_kinase_AS"/>
</dbReference>
<evidence type="ECO:0000256" key="11">
    <source>
        <dbReference type="SAM" id="MobiDB-lite"/>
    </source>
</evidence>
<evidence type="ECO:0000256" key="1">
    <source>
        <dbReference type="ARBA" id="ARBA00012513"/>
    </source>
</evidence>
<dbReference type="eggNOG" id="KOG1240">
    <property type="taxonomic scope" value="Eukaryota"/>
</dbReference>
<keyword evidence="7 13" id="KW-0418">Kinase</keyword>
<dbReference type="InterPro" id="IPR021133">
    <property type="entry name" value="HEAT_type_2"/>
</dbReference>
<keyword evidence="3 10" id="KW-0853">WD repeat</keyword>
<dbReference type="GO" id="GO:0005770">
    <property type="term" value="C:late endosome"/>
    <property type="evidence" value="ECO:0007669"/>
    <property type="project" value="TreeGrafter"/>
</dbReference>
<dbReference type="PANTHER" id="PTHR17583:SF0">
    <property type="entry name" value="PHOSPHOINOSITIDE 3-KINASE REGULATORY SUBUNIT 4"/>
    <property type="match status" value="1"/>
</dbReference>
<dbReference type="SUPFAM" id="SSF56112">
    <property type="entry name" value="Protein kinase-like (PK-like)"/>
    <property type="match status" value="1"/>
</dbReference>
<evidence type="ECO:0000256" key="5">
    <source>
        <dbReference type="ARBA" id="ARBA00022737"/>
    </source>
</evidence>
<dbReference type="EMBL" id="KV441399">
    <property type="protein sequence ID" value="OAF57631.1"/>
    <property type="molecule type" value="Genomic_DNA"/>
</dbReference>
<dbReference type="OrthoDB" id="242910at2759"/>
<dbReference type="PANTHER" id="PTHR17583">
    <property type="entry name" value="PHOSPHOINOSITIDE 3-KINASE REGULATORY SUBUNIT 4"/>
    <property type="match status" value="1"/>
</dbReference>
<dbReference type="SMART" id="SM00220">
    <property type="entry name" value="S_TKc"/>
    <property type="match status" value="1"/>
</dbReference>
<dbReference type="PROSITE" id="PS00108">
    <property type="entry name" value="PROTEIN_KINASE_ST"/>
    <property type="match status" value="1"/>
</dbReference>
<dbReference type="VEuPathDB" id="FungiDB:GMDG_04081"/>
<feature type="repeat" description="HEAT" evidence="9">
    <location>
        <begin position="437"/>
        <end position="468"/>
    </location>
</feature>
<dbReference type="InterPro" id="IPR045162">
    <property type="entry name" value="Vps15-like"/>
</dbReference>
<dbReference type="PROSITE" id="PS50082">
    <property type="entry name" value="WD_REPEATS_2"/>
    <property type="match status" value="1"/>
</dbReference>
<organism evidence="13">
    <name type="scientific">Pseudogymnoascus destructans</name>
    <dbReference type="NCBI Taxonomy" id="655981"/>
    <lineage>
        <taxon>Eukaryota</taxon>
        <taxon>Fungi</taxon>
        <taxon>Dikarya</taxon>
        <taxon>Ascomycota</taxon>
        <taxon>Pezizomycotina</taxon>
        <taxon>Leotiomycetes</taxon>
        <taxon>Thelebolales</taxon>
        <taxon>Thelebolaceae</taxon>
        <taxon>Pseudogymnoascus</taxon>
    </lineage>
</organism>
<evidence type="ECO:0000313" key="13">
    <source>
        <dbReference type="EMBL" id="OAF57631.1"/>
    </source>
</evidence>
<dbReference type="InterPro" id="IPR015943">
    <property type="entry name" value="WD40/YVTN_repeat-like_dom_sf"/>
</dbReference>
<evidence type="ECO:0000256" key="9">
    <source>
        <dbReference type="PROSITE-ProRule" id="PRU00103"/>
    </source>
</evidence>
<dbReference type="InterPro" id="IPR011989">
    <property type="entry name" value="ARM-like"/>
</dbReference>
<feature type="compositionally biased region" description="Basic and acidic residues" evidence="11">
    <location>
        <begin position="972"/>
        <end position="984"/>
    </location>
</feature>
<dbReference type="GO" id="GO:0006623">
    <property type="term" value="P:protein targeting to vacuole"/>
    <property type="evidence" value="ECO:0007669"/>
    <property type="project" value="TreeGrafter"/>
</dbReference>
<dbReference type="InterPro" id="IPR036322">
    <property type="entry name" value="WD40_repeat_dom_sf"/>
</dbReference>
<keyword evidence="8" id="KW-0067">ATP-binding</keyword>
<dbReference type="GO" id="GO:0034271">
    <property type="term" value="C:phosphatidylinositol 3-kinase complex, class III, type I"/>
    <property type="evidence" value="ECO:0007669"/>
    <property type="project" value="TreeGrafter"/>
</dbReference>
<feature type="region of interest" description="Disordered" evidence="11">
    <location>
        <begin position="1486"/>
        <end position="1522"/>
    </location>
</feature>
<dbReference type="InterPro" id="IPR000719">
    <property type="entry name" value="Prot_kinase_dom"/>
</dbReference>
<dbReference type="Gene3D" id="2.130.10.10">
    <property type="entry name" value="YVTN repeat-like/Quinoprotein amine dehydrogenase"/>
    <property type="match status" value="2"/>
</dbReference>
<dbReference type="Gene3D" id="1.25.10.10">
    <property type="entry name" value="Leucine-rich Repeat Variant"/>
    <property type="match status" value="2"/>
</dbReference>
<name>A0A177A8R8_9PEZI</name>
<reference evidence="13" key="1">
    <citation type="submission" date="2016-03" db="EMBL/GenBank/DDBJ databases">
        <title>Updated assembly of Pseudogymnoascus destructans, the fungus causing white-nose syndrome of bats.</title>
        <authorList>
            <person name="Palmer J.M."/>
            <person name="Drees K.P."/>
            <person name="Foster J.T."/>
            <person name="Lindner D.L."/>
        </authorList>
    </citation>
    <scope>NUCLEOTIDE SEQUENCE [LARGE SCALE GENOMIC DNA]</scope>
    <source>
        <strain evidence="13">20631-21</strain>
    </source>
</reference>
<dbReference type="GO" id="GO:0071561">
    <property type="term" value="C:nucleus-vacuole junction"/>
    <property type="evidence" value="ECO:0007669"/>
    <property type="project" value="TreeGrafter"/>
</dbReference>
<dbReference type="CDD" id="cd13980">
    <property type="entry name" value="STKc_Vps15"/>
    <property type="match status" value="1"/>
</dbReference>
<feature type="compositionally biased region" description="Basic and acidic residues" evidence="11">
    <location>
        <begin position="1043"/>
        <end position="1055"/>
    </location>
</feature>
<feature type="compositionally biased region" description="Polar residues" evidence="11">
    <location>
        <begin position="952"/>
        <end position="971"/>
    </location>
</feature>
<evidence type="ECO:0000256" key="3">
    <source>
        <dbReference type="ARBA" id="ARBA00022574"/>
    </source>
</evidence>
<gene>
    <name evidence="13" type="primary">VPS15</name>
    <name evidence="13" type="ORF">VC83_05514</name>
</gene>
<dbReference type="SUPFAM" id="SSF50978">
    <property type="entry name" value="WD40 repeat-like"/>
    <property type="match status" value="1"/>
</dbReference>
<sequence>MGQGFSLQALSAGPGGIDVPELSDLTYEKSMGSARFMKSIRARHEDGVVLVKVVVKPYVMKLDKYRKRIIEERVALADIPNALGYERIIETENNGYLVRQYLYSSLYDRMSTRPFLEDIEKKWLAFQLLCALRDCHARDVFHGDIKSENTLVTSWNWLYLSDFSSSFKPTTLPEDNPADFSYFFDTAGRRTCYLAPERFLSPGQVADPKASITWAMDVFSAGCVIAELFLESPIFNLSQLYQYKKGEYDPLTRVNGIADKDIRDLVAHMIQLEPEARYSAEEYLNFWRNKAFPEYFYGFLHQYMGLITDPTSGRAPITGSSVNLGEADDRINRIYYDFDKISYFLGYQNSRPEGEEHRLNASQFRLQLLPVHLNISNNDHQISSSGSRPEDDGTLIFLTVVVSSVRNTARAATRARACDLLLAFAERLTDEAKLDRVLPYMVSLLNDKSDIVKVSAIRTLTQLMTMVKVISPVNAHVFQEYILDRMAPFLANTKTNPSPIVRATYAACLGSLATAASRFLDMVATLKADGSLPTIDPEADGNAPVLYGLFDSACAELIEVFERHTKALITDGDSSVRQAFLGSVPELCMFFGTADSNDIILSHLNTYLNGRDWELKCAFFETVVGVATFLGGVTLEEFILPLMVQALTDPEEFVVEKVLRSLGHMAELGLFQRSKTWELVDVVGRFTMHPNIWIREAAAMFISSSTSFLSMADRQCIVLPLIRPYLKSDIRDFSELRLLDALKKPLPRPVLDLASNWALKVDRGVFWKSAPKQKTFSFGSSNHTIPSFSAKDTTQNALAKVPKNEEDEQWIVRLRTQGMLAEDEFKLVALHEYIWKTSHLKTKEPVKHPEYLNEVINLRKFGITPQTVMFDEGFEEDPGSGKAPPVDADKATHTIADALLDASLTIDDTSSRRRQKGYSNHQARLEEHNSTLSASDKGSKEPSPERSPPGNAMQNARQSSAANQRQRPASDQSREPRSSDRASDDDSVSTTSTRRGGRQQPSSGAMSLLGRNDTAKSFPKTSTTSTNAFGRVEGPFKGTSHPATDHDLMQKSEEAKKTDIKYRAAHTYSGNDPSILQMLDAMYVENYPDNMLEFGPMVTPVSRRKPVQRSNVQTVEKPWKPVGILVAQFSEHSGPINRVVVAPDHMFFLTAGDDGTVKLWDTGRLERNIAHRSRQTHKHAAGAKVKSLCFIENTHCFASCATDGSVNVVKVDFVYRTGVASARYGKLKVIRDYQLPKDEYVVWCDHFRVETSSVLMLATNKSRIIALDLRTMTILYELENNVHHGSPTCFLVDRKRQWILIGTSHGILDLWDLRFRILVRSWGVRGATSISRICFHPYRGRGKWVCVSGGNAHGEITAWDLEKFQCREVYRSGGGEDRHPRSYDPWPVDDDKPEGILERFVTTHDLTTSNASDQGACAMVTGTDAYEDGSELKYGFIIAGGADRKLRFWDMADSKHSEILSGLEIDDPRPVYTMSRPTTGLIVNVERLPRPQPTAPNAAAGSRSSSSNSKGPDKKSSRPTVMSLHQQLLLRTHLDAITDVALIEVPYGMTVSVDRSGCTYVFQ</sequence>
<dbReference type="InterPro" id="IPR055231">
    <property type="entry name" value="2AA_helical"/>
</dbReference>
<dbReference type="GO" id="GO:0016236">
    <property type="term" value="P:macroautophagy"/>
    <property type="evidence" value="ECO:0007669"/>
    <property type="project" value="InterPro"/>
</dbReference>
<keyword evidence="2" id="KW-0723">Serine/threonine-protein kinase</keyword>
<feature type="compositionally biased region" description="Low complexity" evidence="11">
    <location>
        <begin position="1495"/>
        <end position="1510"/>
    </location>
</feature>
<evidence type="ECO:0000256" key="10">
    <source>
        <dbReference type="PROSITE-ProRule" id="PRU00221"/>
    </source>
</evidence>
<dbReference type="RefSeq" id="XP_024322919.1">
    <property type="nucleotide sequence ID" value="XM_024469135.1"/>
</dbReference>
<feature type="domain" description="Protein kinase" evidence="12">
    <location>
        <begin position="25"/>
        <end position="304"/>
    </location>
</feature>
<feature type="region of interest" description="Disordered" evidence="11">
    <location>
        <begin position="906"/>
        <end position="1055"/>
    </location>
</feature>
<dbReference type="FunFam" id="1.10.510.10:FF:000497">
    <property type="entry name" value="Phosphoinositide 3-kinase regulatory subunit"/>
    <property type="match status" value="1"/>
</dbReference>
<keyword evidence="4" id="KW-0808">Transferase</keyword>
<dbReference type="SMART" id="SM00320">
    <property type="entry name" value="WD40"/>
    <property type="match status" value="4"/>
</dbReference>
<feature type="compositionally biased region" description="Polar residues" evidence="11">
    <location>
        <begin position="1019"/>
        <end position="1028"/>
    </location>
</feature>
<accession>A0A177A8R8</accession>
<feature type="repeat" description="WD" evidence="10">
    <location>
        <begin position="1129"/>
        <end position="1161"/>
    </location>
</feature>
<dbReference type="GO" id="GO:0005524">
    <property type="term" value="F:ATP binding"/>
    <property type="evidence" value="ECO:0007669"/>
    <property type="project" value="UniProtKB-KW"/>
</dbReference>
<evidence type="ECO:0000256" key="7">
    <source>
        <dbReference type="ARBA" id="ARBA00022777"/>
    </source>
</evidence>
<proteinExistence type="predicted"/>
<dbReference type="PROSITE" id="PS50011">
    <property type="entry name" value="PROTEIN_KINASE_DOM"/>
    <property type="match status" value="1"/>
</dbReference>
<evidence type="ECO:0000256" key="4">
    <source>
        <dbReference type="ARBA" id="ARBA00022679"/>
    </source>
</evidence>
<evidence type="ECO:0000256" key="6">
    <source>
        <dbReference type="ARBA" id="ARBA00022741"/>
    </source>
</evidence>
<keyword evidence="5" id="KW-0677">Repeat</keyword>
<dbReference type="Gene3D" id="1.10.510.10">
    <property type="entry name" value="Transferase(Phosphotransferase) domain 1"/>
    <property type="match status" value="1"/>
</dbReference>
<dbReference type="GeneID" id="36288579"/>
<dbReference type="GO" id="GO:0004674">
    <property type="term" value="F:protein serine/threonine kinase activity"/>
    <property type="evidence" value="ECO:0007669"/>
    <property type="project" value="UniProtKB-KW"/>
</dbReference>
<dbReference type="Pfam" id="PF22956">
    <property type="entry name" value="VPS15-like_hel"/>
    <property type="match status" value="1"/>
</dbReference>
<dbReference type="GO" id="GO:0034272">
    <property type="term" value="C:phosphatidylinositol 3-kinase complex, class III, type II"/>
    <property type="evidence" value="ECO:0007669"/>
    <property type="project" value="TreeGrafter"/>
</dbReference>
<dbReference type="PROSITE" id="PS50294">
    <property type="entry name" value="WD_REPEATS_REGION"/>
    <property type="match status" value="1"/>
</dbReference>
<evidence type="ECO:0000256" key="2">
    <source>
        <dbReference type="ARBA" id="ARBA00022527"/>
    </source>
</evidence>
<dbReference type="InterPro" id="IPR001680">
    <property type="entry name" value="WD40_rpt"/>
</dbReference>
<dbReference type="Proteomes" id="UP000077154">
    <property type="component" value="Unassembled WGS sequence"/>
</dbReference>
<protein>
    <recommendedName>
        <fullName evidence="1">non-specific serine/threonine protein kinase</fullName>
        <ecNumber evidence="1">2.7.11.1</ecNumber>
    </recommendedName>
</protein>
<evidence type="ECO:0000259" key="12">
    <source>
        <dbReference type="PROSITE" id="PS50011"/>
    </source>
</evidence>
<dbReference type="InterPro" id="IPR011009">
    <property type="entry name" value="Kinase-like_dom_sf"/>
</dbReference>
<dbReference type="SUPFAM" id="SSF48371">
    <property type="entry name" value="ARM repeat"/>
    <property type="match status" value="1"/>
</dbReference>
<dbReference type="GO" id="GO:0045324">
    <property type="term" value="P:late endosome to vacuole transport"/>
    <property type="evidence" value="ECO:0007669"/>
    <property type="project" value="InterPro"/>
</dbReference>
<evidence type="ECO:0000256" key="8">
    <source>
        <dbReference type="ARBA" id="ARBA00022840"/>
    </source>
</evidence>
<dbReference type="Pfam" id="PF00069">
    <property type="entry name" value="Pkinase"/>
    <property type="match status" value="1"/>
</dbReference>
<dbReference type="FunFam" id="2.130.10.10:FF:000652">
    <property type="entry name" value="Related to VPS15-ser/thr protein kinase"/>
    <property type="match status" value="1"/>
</dbReference>
<dbReference type="FunFam" id="1.25.10.10:FF:000342">
    <property type="entry name" value="Serine/threonine-protein kinase VPS15"/>
    <property type="match status" value="1"/>
</dbReference>
<keyword evidence="6" id="KW-0547">Nucleotide-binding</keyword>